<proteinExistence type="predicted"/>
<dbReference type="InterPro" id="IPR020843">
    <property type="entry name" value="ER"/>
</dbReference>
<dbReference type="Gene3D" id="3.90.180.10">
    <property type="entry name" value="Medium-chain alcohol dehydrogenases, catalytic domain"/>
    <property type="match status" value="1"/>
</dbReference>
<dbReference type="EMBL" id="BAABJQ010000001">
    <property type="protein sequence ID" value="GAA5176993.1"/>
    <property type="molecule type" value="Genomic_DNA"/>
</dbReference>
<dbReference type="CDD" id="cd05289">
    <property type="entry name" value="MDR_like_2"/>
    <property type="match status" value="1"/>
</dbReference>
<dbReference type="Gene3D" id="3.40.50.720">
    <property type="entry name" value="NAD(P)-binding Rossmann-like Domain"/>
    <property type="match status" value="1"/>
</dbReference>
<gene>
    <name evidence="3" type="ORF">GCM10023322_00530</name>
</gene>
<name>A0ABP9RGA7_9ACTN</name>
<feature type="domain" description="Enoyl reductase (ER)" evidence="2">
    <location>
        <begin position="10"/>
        <end position="307"/>
    </location>
</feature>
<accession>A0ABP9RGA7</accession>
<dbReference type="InterPro" id="IPR036291">
    <property type="entry name" value="NAD(P)-bd_dom_sf"/>
</dbReference>
<keyword evidence="1" id="KW-0521">NADP</keyword>
<dbReference type="SUPFAM" id="SSF51735">
    <property type="entry name" value="NAD(P)-binding Rossmann-fold domains"/>
    <property type="match status" value="1"/>
</dbReference>
<dbReference type="PANTHER" id="PTHR44154:SF1">
    <property type="entry name" value="QUINONE OXIDOREDUCTASE"/>
    <property type="match status" value="1"/>
</dbReference>
<dbReference type="InterPro" id="IPR013154">
    <property type="entry name" value="ADH-like_N"/>
</dbReference>
<reference evidence="4" key="1">
    <citation type="journal article" date="2019" name="Int. J. Syst. Evol. Microbiol.">
        <title>The Global Catalogue of Microorganisms (GCM) 10K type strain sequencing project: providing services to taxonomists for standard genome sequencing and annotation.</title>
        <authorList>
            <consortium name="The Broad Institute Genomics Platform"/>
            <consortium name="The Broad Institute Genome Sequencing Center for Infectious Disease"/>
            <person name="Wu L."/>
            <person name="Ma J."/>
        </authorList>
    </citation>
    <scope>NUCLEOTIDE SEQUENCE [LARGE SCALE GENOMIC DNA]</scope>
    <source>
        <strain evidence="4">JCM 18304</strain>
    </source>
</reference>
<evidence type="ECO:0000259" key="2">
    <source>
        <dbReference type="SMART" id="SM00829"/>
    </source>
</evidence>
<dbReference type="Proteomes" id="UP001501570">
    <property type="component" value="Unassembled WGS sequence"/>
</dbReference>
<comment type="caution">
    <text evidence="3">The sequence shown here is derived from an EMBL/GenBank/DDBJ whole genome shotgun (WGS) entry which is preliminary data.</text>
</comment>
<dbReference type="SUPFAM" id="SSF50129">
    <property type="entry name" value="GroES-like"/>
    <property type="match status" value="1"/>
</dbReference>
<dbReference type="InterPro" id="IPR011032">
    <property type="entry name" value="GroES-like_sf"/>
</dbReference>
<evidence type="ECO:0000313" key="3">
    <source>
        <dbReference type="EMBL" id="GAA5176993.1"/>
    </source>
</evidence>
<dbReference type="SMART" id="SM00829">
    <property type="entry name" value="PKS_ER"/>
    <property type="match status" value="1"/>
</dbReference>
<dbReference type="Pfam" id="PF08240">
    <property type="entry name" value="ADH_N"/>
    <property type="match status" value="1"/>
</dbReference>
<protein>
    <submittedName>
        <fullName evidence="3">NADP-dependent oxidoreductase</fullName>
    </submittedName>
</protein>
<keyword evidence="4" id="KW-1185">Reference proteome</keyword>
<dbReference type="PANTHER" id="PTHR44154">
    <property type="entry name" value="QUINONE OXIDOREDUCTASE"/>
    <property type="match status" value="1"/>
</dbReference>
<sequence length="309" mass="31445">MKSIIVREPGDPNVLEIADLPLPEPGPHQVRIKVAASALNPIDLSARAGRLTAAGLMPPMPQYGLGWDVAGHVDAIGSGTVRFQPGDAVIGLRDLLFAGGAQAEYVVLDESAVAPAPTSVPLTAAATLPLNGLTADRALDLAGLAPGQTLLVTGASGGVGGFAVQLAATRGLRTLALARPHDANRVRALGAEVVTSSDELGAAVRRIVPGGVDAVIDAAILGITAHQALRGAGTFVALVAPFAPPPIRGTRVVVQEVFADGNRLAELSKLVDDGALTLRVARAFPLDQAREAHELLEAGGVGGRIILTP</sequence>
<organism evidence="3 4">
    <name type="scientific">Rugosimonospora acidiphila</name>
    <dbReference type="NCBI Taxonomy" id="556531"/>
    <lineage>
        <taxon>Bacteria</taxon>
        <taxon>Bacillati</taxon>
        <taxon>Actinomycetota</taxon>
        <taxon>Actinomycetes</taxon>
        <taxon>Micromonosporales</taxon>
        <taxon>Micromonosporaceae</taxon>
        <taxon>Rugosimonospora</taxon>
    </lineage>
</organism>
<dbReference type="InterPro" id="IPR051603">
    <property type="entry name" value="Zinc-ADH_QOR/CCCR"/>
</dbReference>
<dbReference type="Pfam" id="PF13602">
    <property type="entry name" value="ADH_zinc_N_2"/>
    <property type="match status" value="1"/>
</dbReference>
<evidence type="ECO:0000313" key="4">
    <source>
        <dbReference type="Proteomes" id="UP001501570"/>
    </source>
</evidence>
<evidence type="ECO:0000256" key="1">
    <source>
        <dbReference type="ARBA" id="ARBA00022857"/>
    </source>
</evidence>